<proteinExistence type="predicted"/>
<name>A0A9P0Z826_CUSEU</name>
<evidence type="ECO:0000259" key="2">
    <source>
        <dbReference type="Pfam" id="PF14244"/>
    </source>
</evidence>
<dbReference type="EMBL" id="CAMAPE010000030">
    <property type="protein sequence ID" value="CAH9093101.1"/>
    <property type="molecule type" value="Genomic_DNA"/>
</dbReference>
<comment type="caution">
    <text evidence="3">The sequence shown here is derived from an EMBL/GenBank/DDBJ whole genome shotgun (WGS) entry which is preliminary data.</text>
</comment>
<dbReference type="PANTHER" id="PTHR37610">
    <property type="entry name" value="CCHC-TYPE DOMAIN-CONTAINING PROTEIN"/>
    <property type="match status" value="1"/>
</dbReference>
<dbReference type="Pfam" id="PF14244">
    <property type="entry name" value="Retrotran_gag_3"/>
    <property type="match status" value="1"/>
</dbReference>
<sequence>MVDTEHSESSTHSQTHHPNPQISQMTNYQASVNSSMLITGHRLNGTNYLEWSQSVKLAIDGRGKLGYITGEVEEKKNGEDGYNVGRSENSLVTAWLLSSMDASIAKPHMFMRTAKEE</sequence>
<evidence type="ECO:0000313" key="4">
    <source>
        <dbReference type="Proteomes" id="UP001152484"/>
    </source>
</evidence>
<keyword evidence="4" id="KW-1185">Reference proteome</keyword>
<protein>
    <recommendedName>
        <fullName evidence="2">Retrotransposon Copia-like N-terminal domain-containing protein</fullName>
    </recommendedName>
</protein>
<dbReference type="OrthoDB" id="1270753at2759"/>
<dbReference type="InterPro" id="IPR029472">
    <property type="entry name" value="Copia-like_N"/>
</dbReference>
<dbReference type="AlphaFoldDB" id="A0A9P0Z826"/>
<evidence type="ECO:0000256" key="1">
    <source>
        <dbReference type="SAM" id="MobiDB-lite"/>
    </source>
</evidence>
<organism evidence="3 4">
    <name type="scientific">Cuscuta europaea</name>
    <name type="common">European dodder</name>
    <dbReference type="NCBI Taxonomy" id="41803"/>
    <lineage>
        <taxon>Eukaryota</taxon>
        <taxon>Viridiplantae</taxon>
        <taxon>Streptophyta</taxon>
        <taxon>Embryophyta</taxon>
        <taxon>Tracheophyta</taxon>
        <taxon>Spermatophyta</taxon>
        <taxon>Magnoliopsida</taxon>
        <taxon>eudicotyledons</taxon>
        <taxon>Gunneridae</taxon>
        <taxon>Pentapetalae</taxon>
        <taxon>asterids</taxon>
        <taxon>lamiids</taxon>
        <taxon>Solanales</taxon>
        <taxon>Convolvulaceae</taxon>
        <taxon>Cuscuteae</taxon>
        <taxon>Cuscuta</taxon>
        <taxon>Cuscuta subgen. Cuscuta</taxon>
    </lineage>
</organism>
<feature type="domain" description="Retrotransposon Copia-like N-terminal" evidence="2">
    <location>
        <begin position="31"/>
        <end position="73"/>
    </location>
</feature>
<evidence type="ECO:0000313" key="3">
    <source>
        <dbReference type="EMBL" id="CAH9093101.1"/>
    </source>
</evidence>
<dbReference type="Proteomes" id="UP001152484">
    <property type="component" value="Unassembled WGS sequence"/>
</dbReference>
<feature type="region of interest" description="Disordered" evidence="1">
    <location>
        <begin position="1"/>
        <end position="22"/>
    </location>
</feature>
<reference evidence="3" key="1">
    <citation type="submission" date="2022-07" db="EMBL/GenBank/DDBJ databases">
        <authorList>
            <person name="Macas J."/>
            <person name="Novak P."/>
            <person name="Neumann P."/>
        </authorList>
    </citation>
    <scope>NUCLEOTIDE SEQUENCE</scope>
</reference>
<accession>A0A9P0Z826</accession>
<gene>
    <name evidence="3" type="ORF">CEURO_LOCUS12219</name>
</gene>
<dbReference type="PANTHER" id="PTHR37610:SF75">
    <property type="entry name" value="RETROTRANSPOSON COPIA-LIKE N-TERMINAL DOMAIN-CONTAINING PROTEIN"/>
    <property type="match status" value="1"/>
</dbReference>